<proteinExistence type="predicted"/>
<dbReference type="Proteomes" id="UP000268891">
    <property type="component" value="Unassembled WGS sequence"/>
</dbReference>
<evidence type="ECO:0000313" key="1">
    <source>
        <dbReference type="EMBL" id="RRR46575.1"/>
    </source>
</evidence>
<reference evidence="1" key="1">
    <citation type="submission" date="2018-11" db="EMBL/GenBank/DDBJ databases">
        <authorList>
            <person name="Sattar A."/>
            <person name="Zunita Z."/>
            <person name="Jalila A."/>
            <person name="Saleha A.A."/>
        </authorList>
    </citation>
    <scope>NUCLEOTIDE SEQUENCE</scope>
    <source>
        <strain evidence="1">F12-74</strain>
    </source>
</reference>
<protein>
    <submittedName>
        <fullName evidence="1">Resuscitation-promoting factor RpfA</fullName>
    </submittedName>
</protein>
<sequence length="162" mass="16539">MSGRHRKPTQSNVNIAKIAFTGAVIGGGSLALAGHAAAATDDEWDSVARCESGNNWGINTGNGYQGGLQFAPSTWSAHGGGKYAPSAHLASREQQIAIAEHVLATQGRGAWPVCGRGLSGASPREVPATPADAPIDNPDVNGQTVAMDNPMAPPPAPEPAPW</sequence>
<keyword evidence="2" id="KW-1185">Reference proteome</keyword>
<dbReference type="EMBL" id="RRZR01000009">
    <property type="protein sequence ID" value="RRR46575.1"/>
    <property type="molecule type" value="Genomic_DNA"/>
</dbReference>
<comment type="caution">
    <text evidence="1">The sequence shown here is derived from an EMBL/GenBank/DDBJ whole genome shotgun (WGS) entry which is preliminary data.</text>
</comment>
<gene>
    <name evidence="1" type="ORF">EHH44_07035</name>
</gene>
<evidence type="ECO:0000313" key="2">
    <source>
        <dbReference type="Proteomes" id="UP000268891"/>
    </source>
</evidence>
<feature type="non-terminal residue" evidence="1">
    <location>
        <position position="162"/>
    </location>
</feature>
<name>A0ACD2EPV8_9MYCO</name>
<organism evidence="1 2">
    <name type="scientific">Mycolicibacter terrae</name>
    <dbReference type="NCBI Taxonomy" id="1788"/>
    <lineage>
        <taxon>Bacteria</taxon>
        <taxon>Bacillati</taxon>
        <taxon>Actinomycetota</taxon>
        <taxon>Actinomycetes</taxon>
        <taxon>Mycobacteriales</taxon>
        <taxon>Mycobacteriaceae</taxon>
        <taxon>Mycolicibacter</taxon>
    </lineage>
</organism>
<accession>A0ACD2EPV8</accession>